<comment type="caution">
    <text evidence="5">The sequence shown here is derived from an EMBL/GenBank/DDBJ whole genome shotgun (WGS) entry which is preliminary data.</text>
</comment>
<dbReference type="GO" id="GO:0071978">
    <property type="term" value="P:bacterial-type flagellum-dependent swarming motility"/>
    <property type="evidence" value="ECO:0007669"/>
    <property type="project" value="TreeGrafter"/>
</dbReference>
<accession>A0A8X8K316</accession>
<dbReference type="PANTHER" id="PTHR30034:SF5">
    <property type="entry name" value="SECRETION SYSTEM APPARATUS PROTEIN SSAQ"/>
    <property type="match status" value="1"/>
</dbReference>
<keyword evidence="5" id="KW-0969">Cilium</keyword>
<keyword evidence="5" id="KW-0966">Cell projection</keyword>
<dbReference type="RefSeq" id="WP_191770722.1">
    <property type="nucleotide sequence ID" value="NZ_JACSQS010000009.1"/>
</dbReference>
<proteinExistence type="inferred from homology"/>
<evidence type="ECO:0000259" key="4">
    <source>
        <dbReference type="Pfam" id="PF26294"/>
    </source>
</evidence>
<comment type="similarity">
    <text evidence="1">Belongs to the FliN/MopA/SpaO family.</text>
</comment>
<keyword evidence="2" id="KW-0843">Virulence</keyword>
<dbReference type="EMBL" id="JACSQS010000009">
    <property type="protein sequence ID" value="MBD7954550.1"/>
    <property type="molecule type" value="Genomic_DNA"/>
</dbReference>
<dbReference type="InterPro" id="IPR036429">
    <property type="entry name" value="SpoA-like_sf"/>
</dbReference>
<name>A0A8X8K316_9GAMM</name>
<dbReference type="Pfam" id="PF01052">
    <property type="entry name" value="FliMN_C"/>
    <property type="match status" value="1"/>
</dbReference>
<dbReference type="PANTHER" id="PTHR30034">
    <property type="entry name" value="FLAGELLAR MOTOR SWITCH PROTEIN FLIM"/>
    <property type="match status" value="1"/>
</dbReference>
<evidence type="ECO:0000256" key="2">
    <source>
        <dbReference type="ARBA" id="ARBA00023026"/>
    </source>
</evidence>
<gene>
    <name evidence="5" type="ORF">H9654_10105</name>
</gene>
<dbReference type="InterPro" id="IPR003283">
    <property type="entry name" value="T3SS_OMP_SpaO"/>
</dbReference>
<dbReference type="Proteomes" id="UP000636938">
    <property type="component" value="Unassembled WGS sequence"/>
</dbReference>
<dbReference type="GO" id="GO:0050918">
    <property type="term" value="P:positive chemotaxis"/>
    <property type="evidence" value="ECO:0007669"/>
    <property type="project" value="TreeGrafter"/>
</dbReference>
<protein>
    <submittedName>
        <fullName evidence="5">FliM/FliN family flagellar motor switch protein</fullName>
    </submittedName>
</protein>
<dbReference type="GO" id="GO:0009306">
    <property type="term" value="P:protein secretion"/>
    <property type="evidence" value="ECO:0007669"/>
    <property type="project" value="InterPro"/>
</dbReference>
<dbReference type="AlphaFoldDB" id="A0A8X8K316"/>
<evidence type="ECO:0000313" key="6">
    <source>
        <dbReference type="Proteomes" id="UP000636938"/>
    </source>
</evidence>
<evidence type="ECO:0000259" key="3">
    <source>
        <dbReference type="Pfam" id="PF01052"/>
    </source>
</evidence>
<evidence type="ECO:0000256" key="1">
    <source>
        <dbReference type="ARBA" id="ARBA00009226"/>
    </source>
</evidence>
<dbReference type="Gene3D" id="2.30.330.10">
    <property type="entry name" value="SpoA-like"/>
    <property type="match status" value="1"/>
</dbReference>
<sequence>MSPRLPLLAEVDPQQLRVQSLLQSLRRSGVHAVASTPPPVTCLRFELGTADGAMVCCVDANAWAAVHLPGLVGLDWSSMDPTVLAGLTAVDRPLQFADAVLDYGHALALPPTTPSPGAPALPAVGAAEGEVWIESRMASLPSVPGGPGLPAGLPLLVRLQVGHACMSLQRLHRLRRGDIVLLSVSVMRAWQGRCPLFDFHLHPDSLTVTTMHSPFTPDPDATATGLPAELSASEARGLDTLPLTLDVTLCRLDMSLGELAALEAGSVVALPDSASQRVELGHNGRRLAVGELVQVGDRLGVKLALVPGRA</sequence>
<keyword evidence="6" id="KW-1185">Reference proteome</keyword>
<dbReference type="Pfam" id="PF26294">
    <property type="entry name" value="SpaO_N"/>
    <property type="match status" value="1"/>
</dbReference>
<organism evidence="5 6">
    <name type="scientific">Stenotrophomonas lacuserhaii</name>
    <dbReference type="NCBI Taxonomy" id="2760084"/>
    <lineage>
        <taxon>Bacteria</taxon>
        <taxon>Pseudomonadati</taxon>
        <taxon>Pseudomonadota</taxon>
        <taxon>Gammaproteobacteria</taxon>
        <taxon>Lysobacterales</taxon>
        <taxon>Lysobacteraceae</taxon>
        <taxon>Stenotrophomonas</taxon>
    </lineage>
</organism>
<keyword evidence="5" id="KW-0282">Flagellum</keyword>
<feature type="domain" description="SpaO N-terminal" evidence="4">
    <location>
        <begin position="10"/>
        <end position="134"/>
    </location>
</feature>
<dbReference type="InterPro" id="IPR058804">
    <property type="entry name" value="SpaO_N"/>
</dbReference>
<dbReference type="InterPro" id="IPR001543">
    <property type="entry name" value="FliN-like_C"/>
</dbReference>
<evidence type="ECO:0000313" key="5">
    <source>
        <dbReference type="EMBL" id="MBD7954550.1"/>
    </source>
</evidence>
<feature type="domain" description="Flagellar motor switch protein FliN-like C-terminal" evidence="3">
    <location>
        <begin position="238"/>
        <end position="303"/>
    </location>
</feature>
<reference evidence="5 6" key="1">
    <citation type="submission" date="2020-08" db="EMBL/GenBank/DDBJ databases">
        <title>A Genomic Blueprint of the Chicken Gut Microbiome.</title>
        <authorList>
            <person name="Gilroy R."/>
            <person name="Ravi A."/>
            <person name="Getino M."/>
            <person name="Pursley I."/>
            <person name="Horton D.L."/>
            <person name="Alikhan N.-F."/>
            <person name="Baker D."/>
            <person name="Gharbi K."/>
            <person name="Hall N."/>
            <person name="Watson M."/>
            <person name="Adriaenssens E.M."/>
            <person name="Foster-Nyarko E."/>
            <person name="Jarju S."/>
            <person name="Secka A."/>
            <person name="Antonio M."/>
            <person name="Oren A."/>
            <person name="Chaudhuri R."/>
            <person name="La Ragione R.M."/>
            <person name="Hildebrand F."/>
            <person name="Pallen M.J."/>
        </authorList>
    </citation>
    <scope>NUCLEOTIDE SEQUENCE [LARGE SCALE GENOMIC DNA]</scope>
    <source>
        <strain evidence="5 6">Sa5BUN4</strain>
    </source>
</reference>
<dbReference type="PRINTS" id="PR01339">
    <property type="entry name" value="TYPE3OMOPROT"/>
</dbReference>
<dbReference type="SUPFAM" id="SSF101801">
    <property type="entry name" value="Surface presentation of antigens (SPOA)"/>
    <property type="match status" value="1"/>
</dbReference>